<dbReference type="FunFam" id="3.40.50.720:FF:000041">
    <property type="entry name" value="D-3-phosphoglycerate dehydrogenase"/>
    <property type="match status" value="1"/>
</dbReference>
<dbReference type="InterPro" id="IPR006139">
    <property type="entry name" value="D-isomer_2_OHA_DH_cat_dom"/>
</dbReference>
<dbReference type="GO" id="GO:0047545">
    <property type="term" value="F:(S)-2-hydroxyglutarate dehydrogenase activity"/>
    <property type="evidence" value="ECO:0007669"/>
    <property type="project" value="UniProtKB-ARBA"/>
</dbReference>
<evidence type="ECO:0000259" key="5">
    <source>
        <dbReference type="Pfam" id="PF00389"/>
    </source>
</evidence>
<sequence>MKLLVFSSKNYEKHYFNTVNQKFKFDIKFLETKLTPETALLAKGFECICAFVNDSLSPETIQVLHQVGVKLIALRSAGFNHVHLATAKELGIPVVRVPAYSPHAIAEHTVALLLSLNRKIHKAYNRSREFNFSLEGLMGYDLYQKTIGIIGTGKIGQVMAKIMNGFGCRVLAYDKQPQPNLTYLNYCSLSELYQKSDIISLHVPLTKETHHLINREAINQMKPTVTLINTSRGAIIDTKALIYALKNNLIKGACLDVYEEEDNYFFSDCSEEGIADDNLARLLTFPNVLITAHQAFLTDEAMSHIVSTTLENILEYKNGTTLTNAL</sequence>
<dbReference type="InterPro" id="IPR029753">
    <property type="entry name" value="D-isomer_DH_CS"/>
</dbReference>
<dbReference type="GO" id="GO:0006564">
    <property type="term" value="P:L-serine biosynthetic process"/>
    <property type="evidence" value="ECO:0007669"/>
    <property type="project" value="UniProtKB-ARBA"/>
</dbReference>
<keyword evidence="3" id="KW-0520">NAD</keyword>
<dbReference type="PANTHER" id="PTHR43026">
    <property type="entry name" value="2-HYDROXYACID DEHYDROGENASE HOMOLOG 1-RELATED"/>
    <property type="match status" value="1"/>
</dbReference>
<dbReference type="GO" id="GO:0008720">
    <property type="term" value="F:D-lactate dehydrogenase (NAD+) activity"/>
    <property type="evidence" value="ECO:0007669"/>
    <property type="project" value="TreeGrafter"/>
</dbReference>
<evidence type="ECO:0000256" key="3">
    <source>
        <dbReference type="ARBA" id="ARBA00023027"/>
    </source>
</evidence>
<dbReference type="Pfam" id="PF00389">
    <property type="entry name" value="2-Hacid_dh"/>
    <property type="match status" value="1"/>
</dbReference>
<evidence type="ECO:0000313" key="8">
    <source>
        <dbReference type="Proteomes" id="UP000253934"/>
    </source>
</evidence>
<comment type="similarity">
    <text evidence="1 4">Belongs to the D-isomer specific 2-hydroxyacid dehydrogenase family.</text>
</comment>
<gene>
    <name evidence="7" type="ORF">DCC88_07600</name>
</gene>
<evidence type="ECO:0000313" key="7">
    <source>
        <dbReference type="EMBL" id="RDB35904.1"/>
    </source>
</evidence>
<dbReference type="PANTHER" id="PTHR43026:SF1">
    <property type="entry name" value="2-HYDROXYACID DEHYDROGENASE HOMOLOG 1-RELATED"/>
    <property type="match status" value="1"/>
</dbReference>
<name>A0A369KW13_9BACT</name>
<organism evidence="7 8">
    <name type="scientific">Spirobacillus cienkowskii</name>
    <dbReference type="NCBI Taxonomy" id="495820"/>
    <lineage>
        <taxon>Bacteria</taxon>
        <taxon>Pseudomonadati</taxon>
        <taxon>Bdellovibrionota</taxon>
        <taxon>Oligoflexia</taxon>
        <taxon>Silvanigrellales</taxon>
        <taxon>Spirobacillus</taxon>
    </lineage>
</organism>
<dbReference type="InterPro" id="IPR036291">
    <property type="entry name" value="NAD(P)-bd_dom_sf"/>
</dbReference>
<feature type="domain" description="D-isomer specific 2-hydroxyacid dehydrogenase NAD-binding" evidence="6">
    <location>
        <begin position="110"/>
        <end position="295"/>
    </location>
</feature>
<evidence type="ECO:0000259" key="6">
    <source>
        <dbReference type="Pfam" id="PF02826"/>
    </source>
</evidence>
<dbReference type="GO" id="GO:0004617">
    <property type="term" value="F:phosphoglycerate dehydrogenase activity"/>
    <property type="evidence" value="ECO:0007669"/>
    <property type="project" value="UniProtKB-ARBA"/>
</dbReference>
<dbReference type="AlphaFoldDB" id="A0A369KW13"/>
<keyword evidence="2 4" id="KW-0560">Oxidoreductase</keyword>
<dbReference type="CDD" id="cd12183">
    <property type="entry name" value="LDH_like_2"/>
    <property type="match status" value="1"/>
</dbReference>
<accession>A0A369KW13</accession>
<dbReference type="Pfam" id="PF02826">
    <property type="entry name" value="2-Hacid_dh_C"/>
    <property type="match status" value="1"/>
</dbReference>
<dbReference type="SUPFAM" id="SSF51735">
    <property type="entry name" value="NAD(P)-binding Rossmann-fold domains"/>
    <property type="match status" value="1"/>
</dbReference>
<dbReference type="InterPro" id="IPR058205">
    <property type="entry name" value="D-LDH-like"/>
</dbReference>
<dbReference type="SUPFAM" id="SSF52283">
    <property type="entry name" value="Formate/glycerate dehydrogenase catalytic domain-like"/>
    <property type="match status" value="1"/>
</dbReference>
<dbReference type="Gene3D" id="3.40.50.720">
    <property type="entry name" value="NAD(P)-binding Rossmann-like Domain"/>
    <property type="match status" value="2"/>
</dbReference>
<proteinExistence type="inferred from homology"/>
<dbReference type="PROSITE" id="PS00065">
    <property type="entry name" value="D_2_HYDROXYACID_DH_1"/>
    <property type="match status" value="1"/>
</dbReference>
<evidence type="ECO:0000256" key="1">
    <source>
        <dbReference type="ARBA" id="ARBA00005854"/>
    </source>
</evidence>
<dbReference type="GO" id="GO:0051287">
    <property type="term" value="F:NAD binding"/>
    <property type="evidence" value="ECO:0007669"/>
    <property type="project" value="InterPro"/>
</dbReference>
<dbReference type="EMBL" id="QOVW01000071">
    <property type="protein sequence ID" value="RDB35904.1"/>
    <property type="molecule type" value="Genomic_DNA"/>
</dbReference>
<reference evidence="7" key="1">
    <citation type="submission" date="2018-04" db="EMBL/GenBank/DDBJ databases">
        <title>Draft genome sequence of the Candidatus Spirobacillus cienkowskii, a pathogen of freshwater Daphnia species, reconstructed from hemolymph metagenomic reads.</title>
        <authorList>
            <person name="Bresciani L."/>
            <person name="Lemos L.N."/>
            <person name="Wale N."/>
            <person name="Lin J.Y."/>
            <person name="Fernandes G.R."/>
            <person name="Duffy M.A."/>
            <person name="Rodrigues J.M."/>
        </authorList>
    </citation>
    <scope>NUCLEOTIDE SEQUENCE [LARGE SCALE GENOMIC DNA]</scope>
    <source>
        <strain evidence="7">Binning01</strain>
    </source>
</reference>
<keyword evidence="8" id="KW-1185">Reference proteome</keyword>
<evidence type="ECO:0000256" key="2">
    <source>
        <dbReference type="ARBA" id="ARBA00023002"/>
    </source>
</evidence>
<protein>
    <submittedName>
        <fullName evidence="7">2-hydroxyacid dehydrogenase</fullName>
    </submittedName>
</protein>
<feature type="domain" description="D-isomer specific 2-hydroxyacid dehydrogenase catalytic" evidence="5">
    <location>
        <begin position="4"/>
        <end position="325"/>
    </location>
</feature>
<dbReference type="Proteomes" id="UP000253934">
    <property type="component" value="Unassembled WGS sequence"/>
</dbReference>
<evidence type="ECO:0000256" key="4">
    <source>
        <dbReference type="RuleBase" id="RU003719"/>
    </source>
</evidence>
<dbReference type="InterPro" id="IPR006140">
    <property type="entry name" value="D-isomer_DH_NAD-bd"/>
</dbReference>
<dbReference type="InterPro" id="IPR029752">
    <property type="entry name" value="D-isomer_DH_CS1"/>
</dbReference>
<comment type="caution">
    <text evidence="7">The sequence shown here is derived from an EMBL/GenBank/DDBJ whole genome shotgun (WGS) entry which is preliminary data.</text>
</comment>
<dbReference type="PROSITE" id="PS00670">
    <property type="entry name" value="D_2_HYDROXYACID_DH_2"/>
    <property type="match status" value="1"/>
</dbReference>